<accession>A0A8J5ZDD2</accession>
<dbReference type="Proteomes" id="UP000701853">
    <property type="component" value="Chromosome 3"/>
</dbReference>
<feature type="region of interest" description="Disordered" evidence="3">
    <location>
        <begin position="432"/>
        <end position="480"/>
    </location>
</feature>
<dbReference type="GO" id="GO:0003729">
    <property type="term" value="F:mRNA binding"/>
    <property type="evidence" value="ECO:0007669"/>
    <property type="project" value="TreeGrafter"/>
</dbReference>
<dbReference type="SUPFAM" id="SSF54427">
    <property type="entry name" value="NTF2-like"/>
    <property type="match status" value="1"/>
</dbReference>
<proteinExistence type="predicted"/>
<protein>
    <recommendedName>
        <fullName evidence="8">G3BP-like protein</fullName>
    </recommendedName>
</protein>
<reference evidence="6 7" key="1">
    <citation type="journal article" date="2021" name="bioRxiv">
        <title>The Gossypium anomalum genome as a resource for cotton improvement and evolutionary analysis of hybrid incompatibility.</title>
        <authorList>
            <person name="Grover C.E."/>
            <person name="Yuan D."/>
            <person name="Arick M.A."/>
            <person name="Miller E.R."/>
            <person name="Hu G."/>
            <person name="Peterson D.G."/>
            <person name="Wendel J.F."/>
            <person name="Udall J.A."/>
        </authorList>
    </citation>
    <scope>NUCLEOTIDE SEQUENCE [LARGE SCALE GENOMIC DNA]</scope>
    <source>
        <strain evidence="6">JFW-Udall</strain>
        <tissue evidence="6">Leaf</tissue>
    </source>
</reference>
<evidence type="ECO:0000259" key="5">
    <source>
        <dbReference type="PROSITE" id="PS50177"/>
    </source>
</evidence>
<dbReference type="InterPro" id="IPR032710">
    <property type="entry name" value="NTF2-like_dom_sf"/>
</dbReference>
<feature type="domain" description="NTF2" evidence="5">
    <location>
        <begin position="14"/>
        <end position="128"/>
    </location>
</feature>
<dbReference type="InterPro" id="IPR000504">
    <property type="entry name" value="RRM_dom"/>
</dbReference>
<evidence type="ECO:0000313" key="6">
    <source>
        <dbReference type="EMBL" id="KAG8499663.1"/>
    </source>
</evidence>
<dbReference type="EMBL" id="JAHUZN010000003">
    <property type="protein sequence ID" value="KAG8499663.1"/>
    <property type="molecule type" value="Genomic_DNA"/>
</dbReference>
<dbReference type="InterPro" id="IPR018222">
    <property type="entry name" value="Nuclear_transport_factor_2_euk"/>
</dbReference>
<evidence type="ECO:0000256" key="2">
    <source>
        <dbReference type="PROSITE-ProRule" id="PRU00176"/>
    </source>
</evidence>
<dbReference type="PROSITE" id="PS50102">
    <property type="entry name" value="RRM"/>
    <property type="match status" value="1"/>
</dbReference>
<evidence type="ECO:0008006" key="8">
    <source>
        <dbReference type="Google" id="ProtNLM"/>
    </source>
</evidence>
<feature type="domain" description="RRM" evidence="4">
    <location>
        <begin position="310"/>
        <end position="387"/>
    </location>
</feature>
<dbReference type="InterPro" id="IPR035979">
    <property type="entry name" value="RBD_domain_sf"/>
</dbReference>
<evidence type="ECO:0000256" key="3">
    <source>
        <dbReference type="SAM" id="MobiDB-lite"/>
    </source>
</evidence>
<dbReference type="GO" id="GO:0005829">
    <property type="term" value="C:cytosol"/>
    <property type="evidence" value="ECO:0007669"/>
    <property type="project" value="TreeGrafter"/>
</dbReference>
<evidence type="ECO:0000313" key="7">
    <source>
        <dbReference type="Proteomes" id="UP000701853"/>
    </source>
</evidence>
<organism evidence="6 7">
    <name type="scientific">Gossypium anomalum</name>
    <dbReference type="NCBI Taxonomy" id="47600"/>
    <lineage>
        <taxon>Eukaryota</taxon>
        <taxon>Viridiplantae</taxon>
        <taxon>Streptophyta</taxon>
        <taxon>Embryophyta</taxon>
        <taxon>Tracheophyta</taxon>
        <taxon>Spermatophyta</taxon>
        <taxon>Magnoliopsida</taxon>
        <taxon>eudicotyledons</taxon>
        <taxon>Gunneridae</taxon>
        <taxon>Pentapetalae</taxon>
        <taxon>rosids</taxon>
        <taxon>malvids</taxon>
        <taxon>Malvales</taxon>
        <taxon>Malvaceae</taxon>
        <taxon>Malvoideae</taxon>
        <taxon>Gossypium</taxon>
    </lineage>
</organism>
<keyword evidence="1 2" id="KW-0694">RNA-binding</keyword>
<dbReference type="Pfam" id="PF00076">
    <property type="entry name" value="RRM_1"/>
    <property type="match status" value="1"/>
</dbReference>
<dbReference type="InterPro" id="IPR012677">
    <property type="entry name" value="Nucleotide-bd_a/b_plait_sf"/>
</dbReference>
<name>A0A8J5ZDD2_9ROSI</name>
<evidence type="ECO:0000259" key="4">
    <source>
        <dbReference type="PROSITE" id="PS50102"/>
    </source>
</evidence>
<comment type="caution">
    <text evidence="6">The sequence shown here is derived from an EMBL/GenBank/DDBJ whole genome shotgun (WGS) entry which is preliminary data.</text>
</comment>
<dbReference type="PROSITE" id="PS50177">
    <property type="entry name" value="NTF2_DOMAIN"/>
    <property type="match status" value="1"/>
</dbReference>
<dbReference type="CDD" id="cd00780">
    <property type="entry name" value="NTF2"/>
    <property type="match status" value="1"/>
</dbReference>
<dbReference type="Gene3D" id="3.30.70.330">
    <property type="match status" value="1"/>
</dbReference>
<dbReference type="PANTHER" id="PTHR10693:SF58">
    <property type="entry name" value="OS02G0131700 PROTEIN"/>
    <property type="match status" value="1"/>
</dbReference>
<dbReference type="InterPro" id="IPR039539">
    <property type="entry name" value="Ras_GTPase_bind_prot"/>
</dbReference>
<dbReference type="AlphaFoldDB" id="A0A8J5ZDD2"/>
<evidence type="ECO:0000256" key="1">
    <source>
        <dbReference type="ARBA" id="ARBA00022884"/>
    </source>
</evidence>
<dbReference type="Gene3D" id="3.10.450.50">
    <property type="match status" value="1"/>
</dbReference>
<dbReference type="SMART" id="SM00360">
    <property type="entry name" value="RRM"/>
    <property type="match status" value="1"/>
</dbReference>
<keyword evidence="7" id="KW-1185">Reference proteome</keyword>
<dbReference type="SUPFAM" id="SSF54928">
    <property type="entry name" value="RNA-binding domain, RBD"/>
    <property type="match status" value="1"/>
</dbReference>
<gene>
    <name evidence="6" type="ORF">CXB51_006111</name>
</gene>
<dbReference type="InterPro" id="IPR002075">
    <property type="entry name" value="NTF2_dom"/>
</dbReference>
<sequence>MTSPYPIPVSATQVGTYFVGQYYQVLQQEPHLVHQFYSDSSTMVRVDGNNRETAAAMLQIHALVMSLNFTGIEIKTAYSLESWNGGVLVMVSGSVQVKDFNFRRKFMQTFFLAPQEKGYFVLNDIFHYIDEEQIHQHPTVLLAQHNLDLKLNAFVTNPEPVPRYMLGGDIHGREFLAPDDAKENGLVDKYSFLEQQLQQAPASESIVENNSVHESNGLLLHTVNSVQEHVLPTIEEPVGESQKQTYASILRVAKGQPAPLVVPQVPVNKNTPPVSDLDHDHHHNNSNAIEVSGVDMVDEISPVEYEGELKSVYVRNLPNTVSESEIMEEFKKFGEISPDGVVIRSRKDVGICYAFVEYEDMTSVHNAVKAGIAQVAGQQVYIEERRPNSYIPSRGGNPKHELIMSVAIETVDAICFLFLIEVVKIFRTGRGRGRGSYPTDASRGRFGARSYGRGGAYDGNDRDHSRSRGNGYYRPTPRQD</sequence>
<dbReference type="Pfam" id="PF02136">
    <property type="entry name" value="NTF2"/>
    <property type="match status" value="1"/>
</dbReference>
<dbReference type="OrthoDB" id="339151at2759"/>
<dbReference type="PANTHER" id="PTHR10693">
    <property type="entry name" value="RAS GTPASE-ACTIVATING PROTEIN-BINDING PROTEIN"/>
    <property type="match status" value="1"/>
</dbReference>
<dbReference type="GO" id="GO:1990904">
    <property type="term" value="C:ribonucleoprotein complex"/>
    <property type="evidence" value="ECO:0007669"/>
    <property type="project" value="TreeGrafter"/>
</dbReference>
<dbReference type="FunFam" id="3.10.450.50:FF:000003">
    <property type="entry name" value="Nuclear transport factor 2 family protein"/>
    <property type="match status" value="1"/>
</dbReference>
<dbReference type="CDD" id="cd00590">
    <property type="entry name" value="RRM_SF"/>
    <property type="match status" value="1"/>
</dbReference>